<sequence length="123" mass="14150">MQSNLQYKQKLDGKDIEMLETPSMKHVIGANKLQSKLEYKKEFEKKIKDKGWKFIEDTPAQKHVENIGQVQSQYKYTKKHREDAGKGFTTITDRPDILHAASCRDVISDVSSTLNHLKPTCTL</sequence>
<organism evidence="3 4">
    <name type="scientific">Clavelina lepadiformis</name>
    <name type="common">Light-bulb sea squirt</name>
    <name type="synonym">Ascidia lepadiformis</name>
    <dbReference type="NCBI Taxonomy" id="159417"/>
    <lineage>
        <taxon>Eukaryota</taxon>
        <taxon>Metazoa</taxon>
        <taxon>Chordata</taxon>
        <taxon>Tunicata</taxon>
        <taxon>Ascidiacea</taxon>
        <taxon>Aplousobranchia</taxon>
        <taxon>Clavelinidae</taxon>
        <taxon>Clavelina</taxon>
    </lineage>
</organism>
<dbReference type="PANTHER" id="PTHR11039:SF64">
    <property type="entry name" value="NEBULIN-RELATED-ANCHORING PROTEIN-LIKE"/>
    <property type="match status" value="1"/>
</dbReference>
<keyword evidence="4" id="KW-1185">Reference proteome</keyword>
<evidence type="ECO:0000256" key="1">
    <source>
        <dbReference type="ARBA" id="ARBA00022737"/>
    </source>
</evidence>
<dbReference type="SMART" id="SM00227">
    <property type="entry name" value="NEBU"/>
    <property type="match status" value="3"/>
</dbReference>
<accession>A0ABP0GJR3</accession>
<keyword evidence="2" id="KW-0009">Actin-binding</keyword>
<protein>
    <submittedName>
        <fullName evidence="3">Uncharacterized protein</fullName>
    </submittedName>
</protein>
<comment type="caution">
    <text evidence="3">The sequence shown here is derived from an EMBL/GenBank/DDBJ whole genome shotgun (WGS) entry which is preliminary data.</text>
</comment>
<name>A0ABP0GJR3_CLALP</name>
<proteinExistence type="predicted"/>
<evidence type="ECO:0000313" key="4">
    <source>
        <dbReference type="Proteomes" id="UP001642483"/>
    </source>
</evidence>
<evidence type="ECO:0000256" key="2">
    <source>
        <dbReference type="ARBA" id="ARBA00023203"/>
    </source>
</evidence>
<reference evidence="3 4" key="1">
    <citation type="submission" date="2024-02" db="EMBL/GenBank/DDBJ databases">
        <authorList>
            <person name="Daric V."/>
            <person name="Darras S."/>
        </authorList>
    </citation>
    <scope>NUCLEOTIDE SEQUENCE [LARGE SCALE GENOMIC DNA]</scope>
</reference>
<dbReference type="Pfam" id="PF00880">
    <property type="entry name" value="Nebulin"/>
    <property type="match status" value="1"/>
</dbReference>
<keyword evidence="1" id="KW-0677">Repeat</keyword>
<dbReference type="Proteomes" id="UP001642483">
    <property type="component" value="Unassembled WGS sequence"/>
</dbReference>
<evidence type="ECO:0000313" key="3">
    <source>
        <dbReference type="EMBL" id="CAK8691812.1"/>
    </source>
</evidence>
<dbReference type="EMBL" id="CAWYQH010000119">
    <property type="protein sequence ID" value="CAK8691812.1"/>
    <property type="molecule type" value="Genomic_DNA"/>
</dbReference>
<dbReference type="InterPro" id="IPR000900">
    <property type="entry name" value="Nebulin_repeat"/>
</dbReference>
<gene>
    <name evidence="3" type="ORF">CVLEPA_LOCUS24567</name>
</gene>
<dbReference type="InterPro" id="IPR055297">
    <property type="entry name" value="NEBU/NEBL"/>
</dbReference>
<dbReference type="PROSITE" id="PS51216">
    <property type="entry name" value="NEBULIN"/>
    <property type="match status" value="1"/>
</dbReference>
<dbReference type="PANTHER" id="PTHR11039">
    <property type="entry name" value="NEBULIN"/>
    <property type="match status" value="1"/>
</dbReference>